<dbReference type="GO" id="GO:0140359">
    <property type="term" value="F:ABC-type transporter activity"/>
    <property type="evidence" value="ECO:0007669"/>
    <property type="project" value="InterPro"/>
</dbReference>
<dbReference type="KEGG" id="palb:EJC50_16595"/>
<evidence type="ECO:0000256" key="1">
    <source>
        <dbReference type="SAM" id="Phobius"/>
    </source>
</evidence>
<protein>
    <recommendedName>
        <fullName evidence="4">ABC transporter permease</fullName>
    </recommendedName>
</protein>
<evidence type="ECO:0000313" key="3">
    <source>
        <dbReference type="Proteomes" id="UP000272528"/>
    </source>
</evidence>
<dbReference type="RefSeq" id="WP_126016815.1">
    <property type="nucleotide sequence ID" value="NZ_CP034437.1"/>
</dbReference>
<evidence type="ECO:0000313" key="2">
    <source>
        <dbReference type="EMBL" id="AZN41108.1"/>
    </source>
</evidence>
<feature type="transmembrane region" description="Helical" evidence="1">
    <location>
        <begin position="175"/>
        <end position="195"/>
    </location>
</feature>
<keyword evidence="1" id="KW-0472">Membrane</keyword>
<dbReference type="Proteomes" id="UP000272528">
    <property type="component" value="Chromosome"/>
</dbReference>
<gene>
    <name evidence="2" type="ORF">EJC50_16595</name>
</gene>
<feature type="transmembrane region" description="Helical" evidence="1">
    <location>
        <begin position="329"/>
        <end position="351"/>
    </location>
</feature>
<dbReference type="EMBL" id="CP034437">
    <property type="protein sequence ID" value="AZN41108.1"/>
    <property type="molecule type" value="Genomic_DNA"/>
</dbReference>
<name>A0A3Q8X881_9BACL</name>
<keyword evidence="1" id="KW-0812">Transmembrane</keyword>
<accession>A0A3Q8X881</accession>
<evidence type="ECO:0008006" key="4">
    <source>
        <dbReference type="Google" id="ProtNLM"/>
    </source>
</evidence>
<keyword evidence="3" id="KW-1185">Reference proteome</keyword>
<feature type="transmembrane region" description="Helical" evidence="1">
    <location>
        <begin position="293"/>
        <end position="317"/>
    </location>
</feature>
<dbReference type="OrthoDB" id="8613028at2"/>
<dbReference type="AlphaFoldDB" id="A0A3Q8X881"/>
<feature type="transmembrane region" description="Helical" evidence="1">
    <location>
        <begin position="371"/>
        <end position="392"/>
    </location>
</feature>
<dbReference type="PANTHER" id="PTHR37305:SF1">
    <property type="entry name" value="MEMBRANE PROTEIN"/>
    <property type="match status" value="1"/>
</dbReference>
<sequence length="404" mass="43773">MNELIRIVQNEWTKLIRRRRFLVVLLLGVVLVSIYTYAEHYQAVSQIHNADPVVQKQEISDRIQRLQSRLTTDTSMTEADKANIKDRIKSLNQSIDQLNGPQPDQSVFDANRTQQAIDSLNKEIAGLTPDKEVELGDLQMQVQLQQYTLDHKLPMVIDHDPQITAWSAINTLLDIGSQLFIPLLCVLLAADMVSGEQTGGTIKLLLTRPASRGKILLAKYLTSITAAVLVVAIILAVLTGLSIITFGTGGASQPVAVGVAYHGVTEMIRGSMTHTAAADPASMSIVTAAHFSFTAMLLTLAATIAMCTLGFFCSVLLRSAAVSTGVAMAVIILGTIVVHIISGVKWMQYFITANFGLPSAWTGDLSSQFGFPVNLSSSLAILLGWTIVLYAVGHALFTRRDVLG</sequence>
<feature type="transmembrane region" description="Helical" evidence="1">
    <location>
        <begin position="21"/>
        <end position="38"/>
    </location>
</feature>
<dbReference type="GO" id="GO:0005886">
    <property type="term" value="C:plasma membrane"/>
    <property type="evidence" value="ECO:0007669"/>
    <property type="project" value="UniProtKB-SubCell"/>
</dbReference>
<proteinExistence type="predicted"/>
<organism evidence="2 3">
    <name type="scientific">Paenibacillus albus</name>
    <dbReference type="NCBI Taxonomy" id="2495582"/>
    <lineage>
        <taxon>Bacteria</taxon>
        <taxon>Bacillati</taxon>
        <taxon>Bacillota</taxon>
        <taxon>Bacilli</taxon>
        <taxon>Bacillales</taxon>
        <taxon>Paenibacillaceae</taxon>
        <taxon>Paenibacillus</taxon>
    </lineage>
</organism>
<dbReference type="PANTHER" id="PTHR37305">
    <property type="entry name" value="INTEGRAL MEMBRANE PROTEIN-RELATED"/>
    <property type="match status" value="1"/>
</dbReference>
<reference evidence="3" key="1">
    <citation type="submission" date="2018-12" db="EMBL/GenBank/DDBJ databases">
        <title>Genome sequence of Peanibacillus sp.</title>
        <authorList>
            <person name="Subramani G."/>
            <person name="Srinivasan S."/>
            <person name="Kim M.K."/>
        </authorList>
    </citation>
    <scope>NUCLEOTIDE SEQUENCE [LARGE SCALE GENOMIC DNA]</scope>
    <source>
        <strain evidence="3">18JY67-1</strain>
    </source>
</reference>
<feature type="transmembrane region" description="Helical" evidence="1">
    <location>
        <begin position="216"/>
        <end position="244"/>
    </location>
</feature>
<dbReference type="Pfam" id="PF12679">
    <property type="entry name" value="ABC2_membrane_2"/>
    <property type="match status" value="1"/>
</dbReference>
<keyword evidence="1" id="KW-1133">Transmembrane helix</keyword>